<evidence type="ECO:0000313" key="12">
    <source>
        <dbReference type="Proteomes" id="UP000245629"/>
    </source>
</evidence>
<dbReference type="PANTHER" id="PTHR35011:SF10">
    <property type="entry name" value="TRAP TRANSPORTER SMALL PERMEASE PROTEIN"/>
    <property type="match status" value="1"/>
</dbReference>
<evidence type="ECO:0000256" key="2">
    <source>
        <dbReference type="ARBA" id="ARBA00022448"/>
    </source>
</evidence>
<feature type="transmembrane region" description="Helical" evidence="9">
    <location>
        <begin position="84"/>
        <end position="106"/>
    </location>
</feature>
<dbReference type="KEGG" id="azz:DEW08_18610"/>
<dbReference type="GO" id="GO:0015740">
    <property type="term" value="P:C4-dicarboxylate transport"/>
    <property type="evidence" value="ECO:0007669"/>
    <property type="project" value="TreeGrafter"/>
</dbReference>
<evidence type="ECO:0000256" key="1">
    <source>
        <dbReference type="ARBA" id="ARBA00004429"/>
    </source>
</evidence>
<keyword evidence="4 9" id="KW-0997">Cell inner membrane</keyword>
<gene>
    <name evidence="11" type="ORF">DEW08_18610</name>
</gene>
<comment type="similarity">
    <text evidence="8 9">Belongs to the TRAP transporter small permease family.</text>
</comment>
<dbReference type="GO" id="GO:0005886">
    <property type="term" value="C:plasma membrane"/>
    <property type="evidence" value="ECO:0007669"/>
    <property type="project" value="UniProtKB-SubCell"/>
</dbReference>
<evidence type="ECO:0000256" key="5">
    <source>
        <dbReference type="ARBA" id="ARBA00022692"/>
    </source>
</evidence>
<evidence type="ECO:0000259" key="10">
    <source>
        <dbReference type="Pfam" id="PF04290"/>
    </source>
</evidence>
<dbReference type="GO" id="GO:0022857">
    <property type="term" value="F:transmembrane transporter activity"/>
    <property type="evidence" value="ECO:0007669"/>
    <property type="project" value="UniProtKB-UniRule"/>
</dbReference>
<evidence type="ECO:0000256" key="6">
    <source>
        <dbReference type="ARBA" id="ARBA00022989"/>
    </source>
</evidence>
<feature type="transmembrane region" description="Helical" evidence="9">
    <location>
        <begin position="126"/>
        <end position="145"/>
    </location>
</feature>
<name>A0A2S2CUU0_9PROT</name>
<keyword evidence="2 9" id="KW-0813">Transport</keyword>
<evidence type="ECO:0000313" key="11">
    <source>
        <dbReference type="EMBL" id="AWK88140.1"/>
    </source>
</evidence>
<comment type="function">
    <text evidence="9">Part of the tripartite ATP-independent periplasmic (TRAP) transport system.</text>
</comment>
<dbReference type="InterPro" id="IPR055348">
    <property type="entry name" value="DctQ"/>
</dbReference>
<dbReference type="InterPro" id="IPR007387">
    <property type="entry name" value="TRAP_DctQ"/>
</dbReference>
<dbReference type="OrthoDB" id="9797534at2"/>
<evidence type="ECO:0000256" key="9">
    <source>
        <dbReference type="RuleBase" id="RU369079"/>
    </source>
</evidence>
<organism evidence="11 12">
    <name type="scientific">Azospirillum thermophilum</name>
    <dbReference type="NCBI Taxonomy" id="2202148"/>
    <lineage>
        <taxon>Bacteria</taxon>
        <taxon>Pseudomonadati</taxon>
        <taxon>Pseudomonadota</taxon>
        <taxon>Alphaproteobacteria</taxon>
        <taxon>Rhodospirillales</taxon>
        <taxon>Azospirillaceae</taxon>
        <taxon>Azospirillum</taxon>
    </lineage>
</organism>
<sequence>MSILDRIFTAAGYLAAIFLAMIAVVILAQIGGRLAGYSVPDGDDLAGWCMAASSFLALAATLRRGEHIRVSLLTDRMRPARRRLFEIWAHLVGGAIGVYFAVHSVLFVLESYEFGDRSMGVLAVPLWIPQSGMAVGVVLIAVALLDELIRLLRGGDLRQSVEAARTE</sequence>
<keyword evidence="3" id="KW-1003">Cell membrane</keyword>
<evidence type="ECO:0000256" key="3">
    <source>
        <dbReference type="ARBA" id="ARBA00022475"/>
    </source>
</evidence>
<evidence type="ECO:0000256" key="7">
    <source>
        <dbReference type="ARBA" id="ARBA00023136"/>
    </source>
</evidence>
<feature type="transmembrane region" description="Helical" evidence="9">
    <location>
        <begin position="7"/>
        <end position="30"/>
    </location>
</feature>
<proteinExistence type="inferred from homology"/>
<protein>
    <recommendedName>
        <fullName evidence="9">TRAP transporter small permease protein</fullName>
    </recommendedName>
</protein>
<keyword evidence="12" id="KW-1185">Reference proteome</keyword>
<dbReference type="Proteomes" id="UP000245629">
    <property type="component" value="Chromosome 3"/>
</dbReference>
<keyword evidence="5 9" id="KW-0812">Transmembrane</keyword>
<dbReference type="AlphaFoldDB" id="A0A2S2CUU0"/>
<feature type="transmembrane region" description="Helical" evidence="9">
    <location>
        <begin position="45"/>
        <end position="63"/>
    </location>
</feature>
<dbReference type="Pfam" id="PF04290">
    <property type="entry name" value="DctQ"/>
    <property type="match status" value="1"/>
</dbReference>
<keyword evidence="6 9" id="KW-1133">Transmembrane helix</keyword>
<comment type="subcellular location">
    <subcellularLocation>
        <location evidence="1 9">Cell inner membrane</location>
        <topology evidence="1 9">Multi-pass membrane protein</topology>
    </subcellularLocation>
</comment>
<dbReference type="EMBL" id="CP029354">
    <property type="protein sequence ID" value="AWK88140.1"/>
    <property type="molecule type" value="Genomic_DNA"/>
</dbReference>
<accession>A0A2S2CUU0</accession>
<evidence type="ECO:0000256" key="8">
    <source>
        <dbReference type="ARBA" id="ARBA00038436"/>
    </source>
</evidence>
<keyword evidence="7 9" id="KW-0472">Membrane</keyword>
<comment type="subunit">
    <text evidence="9">The complex comprises the extracytoplasmic solute receptor protein and the two transmembrane proteins.</text>
</comment>
<evidence type="ECO:0000256" key="4">
    <source>
        <dbReference type="ARBA" id="ARBA00022519"/>
    </source>
</evidence>
<dbReference type="RefSeq" id="WP_109330097.1">
    <property type="nucleotide sequence ID" value="NZ_CP029354.1"/>
</dbReference>
<dbReference type="PANTHER" id="PTHR35011">
    <property type="entry name" value="2,3-DIKETO-L-GULONATE TRAP TRANSPORTER SMALL PERMEASE PROTEIN YIAM"/>
    <property type="match status" value="1"/>
</dbReference>
<feature type="domain" description="Tripartite ATP-independent periplasmic transporters DctQ component" evidence="10">
    <location>
        <begin position="22"/>
        <end position="153"/>
    </location>
</feature>
<reference evidence="12" key="1">
    <citation type="submission" date="2018-05" db="EMBL/GenBank/DDBJ databases">
        <title>Azospirillum thermophila sp. nov., a novel isolated from hot spring.</title>
        <authorList>
            <person name="Zhao Z."/>
        </authorList>
    </citation>
    <scope>NUCLEOTIDE SEQUENCE [LARGE SCALE GENOMIC DNA]</scope>
    <source>
        <strain evidence="12">CFH 70021</strain>
    </source>
</reference>